<evidence type="ECO:0000256" key="1">
    <source>
        <dbReference type="SAM" id="Phobius"/>
    </source>
</evidence>
<dbReference type="EMBL" id="JBIAMX010000005">
    <property type="protein sequence ID" value="MFF0543310.1"/>
    <property type="molecule type" value="Genomic_DNA"/>
</dbReference>
<gene>
    <name evidence="2" type="ORF">ACFYTF_10790</name>
</gene>
<feature type="transmembrane region" description="Helical" evidence="1">
    <location>
        <begin position="61"/>
        <end position="78"/>
    </location>
</feature>
<sequence>MLIASMLTLAAGTYALRWAGPALRTRLRLPARVTGLLETGALVLLAALVATTTLPAGSGDFGVALPAGVVVGGVLAWFRRPLLLAVVAAALTTAALRLAGIA</sequence>
<accession>A0ABW6PLL8</accession>
<feature type="transmembrane region" description="Helical" evidence="1">
    <location>
        <begin position="33"/>
        <end position="54"/>
    </location>
</feature>
<dbReference type="Proteomes" id="UP001601444">
    <property type="component" value="Unassembled WGS sequence"/>
</dbReference>
<keyword evidence="3" id="KW-1185">Reference proteome</keyword>
<organism evidence="2 3">
    <name type="scientific">Nocardia thailandica</name>
    <dbReference type="NCBI Taxonomy" id="257275"/>
    <lineage>
        <taxon>Bacteria</taxon>
        <taxon>Bacillati</taxon>
        <taxon>Actinomycetota</taxon>
        <taxon>Actinomycetes</taxon>
        <taxon>Mycobacteriales</taxon>
        <taxon>Nocardiaceae</taxon>
        <taxon>Nocardia</taxon>
    </lineage>
</organism>
<keyword evidence="1" id="KW-0472">Membrane</keyword>
<dbReference type="RefSeq" id="WP_387699970.1">
    <property type="nucleotide sequence ID" value="NZ_JBIAMX010000005.1"/>
</dbReference>
<dbReference type="InterPro" id="IPR008407">
    <property type="entry name" value="Brnchd-chn_aa_trnsp_AzlD"/>
</dbReference>
<dbReference type="Pfam" id="PF05437">
    <property type="entry name" value="AzlD"/>
    <property type="match status" value="1"/>
</dbReference>
<proteinExistence type="predicted"/>
<reference evidence="2 3" key="1">
    <citation type="submission" date="2024-10" db="EMBL/GenBank/DDBJ databases">
        <title>The Natural Products Discovery Center: Release of the First 8490 Sequenced Strains for Exploring Actinobacteria Biosynthetic Diversity.</title>
        <authorList>
            <person name="Kalkreuter E."/>
            <person name="Kautsar S.A."/>
            <person name="Yang D."/>
            <person name="Bader C.D."/>
            <person name="Teijaro C.N."/>
            <person name="Fluegel L."/>
            <person name="Davis C.M."/>
            <person name="Simpson J.R."/>
            <person name="Lauterbach L."/>
            <person name="Steele A.D."/>
            <person name="Gui C."/>
            <person name="Meng S."/>
            <person name="Li G."/>
            <person name="Viehrig K."/>
            <person name="Ye F."/>
            <person name="Su P."/>
            <person name="Kiefer A.F."/>
            <person name="Nichols A."/>
            <person name="Cepeda A.J."/>
            <person name="Yan W."/>
            <person name="Fan B."/>
            <person name="Jiang Y."/>
            <person name="Adhikari A."/>
            <person name="Zheng C.-J."/>
            <person name="Schuster L."/>
            <person name="Cowan T.M."/>
            <person name="Smanski M.J."/>
            <person name="Chevrette M.G."/>
            <person name="De Carvalho L.P.S."/>
            <person name="Shen B."/>
        </authorList>
    </citation>
    <scope>NUCLEOTIDE SEQUENCE [LARGE SCALE GENOMIC DNA]</scope>
    <source>
        <strain evidence="2 3">NPDC004045</strain>
    </source>
</reference>
<comment type="caution">
    <text evidence="2">The sequence shown here is derived from an EMBL/GenBank/DDBJ whole genome shotgun (WGS) entry which is preliminary data.</text>
</comment>
<protein>
    <submittedName>
        <fullName evidence="2">AzlD domain-containing protein</fullName>
    </submittedName>
</protein>
<keyword evidence="1" id="KW-1133">Transmembrane helix</keyword>
<feature type="transmembrane region" description="Helical" evidence="1">
    <location>
        <begin position="84"/>
        <end position="101"/>
    </location>
</feature>
<evidence type="ECO:0000313" key="3">
    <source>
        <dbReference type="Proteomes" id="UP001601444"/>
    </source>
</evidence>
<evidence type="ECO:0000313" key="2">
    <source>
        <dbReference type="EMBL" id="MFF0543310.1"/>
    </source>
</evidence>
<name>A0ABW6PLL8_9NOCA</name>
<keyword evidence="1" id="KW-0812">Transmembrane</keyword>